<evidence type="ECO:0000256" key="2">
    <source>
        <dbReference type="HAMAP-Rule" id="MF_00048"/>
    </source>
</evidence>
<dbReference type="AlphaFoldDB" id="A0A955L4F1"/>
<accession>A0A955L4F1</accession>
<protein>
    <recommendedName>
        <fullName evidence="2">UPF0102 protein KC909_00505</fullName>
    </recommendedName>
</protein>
<dbReference type="InterPro" id="IPR003509">
    <property type="entry name" value="UPF0102_YraN-like"/>
</dbReference>
<comment type="caution">
    <text evidence="3">The sequence shown here is derived from an EMBL/GenBank/DDBJ whole genome shotgun (WGS) entry which is preliminary data.</text>
</comment>
<dbReference type="InterPro" id="IPR011856">
    <property type="entry name" value="tRNA_endonuc-like_dom_sf"/>
</dbReference>
<evidence type="ECO:0000256" key="1">
    <source>
        <dbReference type="ARBA" id="ARBA00006738"/>
    </source>
</evidence>
<gene>
    <name evidence="3" type="ORF">KC909_00505</name>
</gene>
<dbReference type="GO" id="GO:0003676">
    <property type="term" value="F:nucleic acid binding"/>
    <property type="evidence" value="ECO:0007669"/>
    <property type="project" value="InterPro"/>
</dbReference>
<dbReference type="CDD" id="cd20736">
    <property type="entry name" value="PoNe_Nuclease"/>
    <property type="match status" value="1"/>
</dbReference>
<organism evidence="3 4">
    <name type="scientific">Candidatus Dojkabacteria bacterium</name>
    <dbReference type="NCBI Taxonomy" id="2099670"/>
    <lineage>
        <taxon>Bacteria</taxon>
        <taxon>Candidatus Dojkabacteria</taxon>
    </lineage>
</organism>
<dbReference type="PANTHER" id="PTHR34039:SF1">
    <property type="entry name" value="UPF0102 PROTEIN YRAN"/>
    <property type="match status" value="1"/>
</dbReference>
<dbReference type="PANTHER" id="PTHR34039">
    <property type="entry name" value="UPF0102 PROTEIN YRAN"/>
    <property type="match status" value="1"/>
</dbReference>
<dbReference type="SUPFAM" id="SSF52980">
    <property type="entry name" value="Restriction endonuclease-like"/>
    <property type="match status" value="1"/>
</dbReference>
<dbReference type="HAMAP" id="MF_00048">
    <property type="entry name" value="UPF0102"/>
    <property type="match status" value="1"/>
</dbReference>
<evidence type="ECO:0000313" key="3">
    <source>
        <dbReference type="EMBL" id="MCA9382825.1"/>
    </source>
</evidence>
<proteinExistence type="inferred from homology"/>
<evidence type="ECO:0000313" key="4">
    <source>
        <dbReference type="Proteomes" id="UP000783287"/>
    </source>
</evidence>
<dbReference type="Pfam" id="PF02021">
    <property type="entry name" value="UPF0102"/>
    <property type="match status" value="1"/>
</dbReference>
<dbReference type="InterPro" id="IPR011335">
    <property type="entry name" value="Restrct_endonuc-II-like"/>
</dbReference>
<dbReference type="Proteomes" id="UP000783287">
    <property type="component" value="Unassembled WGS sequence"/>
</dbReference>
<dbReference type="Gene3D" id="3.40.1350.10">
    <property type="match status" value="1"/>
</dbReference>
<dbReference type="NCBIfam" id="NF009150">
    <property type="entry name" value="PRK12497.1-3"/>
    <property type="match status" value="1"/>
</dbReference>
<name>A0A955L4F1_9BACT</name>
<reference evidence="3" key="1">
    <citation type="submission" date="2020-04" db="EMBL/GenBank/DDBJ databases">
        <authorList>
            <person name="Zhang T."/>
        </authorList>
    </citation>
    <scope>NUCLEOTIDE SEQUENCE</scope>
    <source>
        <strain evidence="3">HKST-UBA14</strain>
    </source>
</reference>
<dbReference type="EMBL" id="JAGQLK010000006">
    <property type="protein sequence ID" value="MCA9382825.1"/>
    <property type="molecule type" value="Genomic_DNA"/>
</dbReference>
<comment type="similarity">
    <text evidence="1 2">Belongs to the UPF0102 family.</text>
</comment>
<sequence>MNSREKGYKAESFAQEYLEHKGYKILEKNYCIRGGEIDIIAEVEKEIVFVEVKSLANEDTISLEETVTEKKTKSLIRASKHWLKTQNFDNIDWRIDFIGLILDNGKIKKLKHLQNAIY</sequence>
<reference evidence="3" key="2">
    <citation type="journal article" date="2021" name="Microbiome">
        <title>Successional dynamics and alternative stable states in a saline activated sludge microbial community over 9 years.</title>
        <authorList>
            <person name="Wang Y."/>
            <person name="Ye J."/>
            <person name="Ju F."/>
            <person name="Liu L."/>
            <person name="Boyd J.A."/>
            <person name="Deng Y."/>
            <person name="Parks D.H."/>
            <person name="Jiang X."/>
            <person name="Yin X."/>
            <person name="Woodcroft B.J."/>
            <person name="Tyson G.W."/>
            <person name="Hugenholtz P."/>
            <person name="Polz M.F."/>
            <person name="Zhang T."/>
        </authorList>
    </citation>
    <scope>NUCLEOTIDE SEQUENCE</scope>
    <source>
        <strain evidence="3">HKST-UBA14</strain>
    </source>
</reference>